<evidence type="ECO:0000259" key="19">
    <source>
        <dbReference type="Pfam" id="PF02744"/>
    </source>
</evidence>
<comment type="similarity">
    <text evidence="3 16">Belongs to the galactose-1-phosphate uridylyltransferase type 1 family.</text>
</comment>
<dbReference type="Pfam" id="PF01087">
    <property type="entry name" value="GalP_UDP_transf"/>
    <property type="match status" value="1"/>
</dbReference>
<dbReference type="Pfam" id="PF02744">
    <property type="entry name" value="GalP_UDP_tr_C"/>
    <property type="match status" value="1"/>
</dbReference>
<feature type="binding site" evidence="15">
    <location>
        <position position="70"/>
    </location>
    <ligand>
        <name>Zn(2+)</name>
        <dbReference type="ChEBI" id="CHEBI:29105"/>
    </ligand>
</feature>
<evidence type="ECO:0000256" key="14">
    <source>
        <dbReference type="PIRSR" id="PIRSR000808-1"/>
    </source>
</evidence>
<evidence type="ECO:0000256" key="1">
    <source>
        <dbReference type="ARBA" id="ARBA00001107"/>
    </source>
</evidence>
<dbReference type="OrthoDB" id="9769064at2"/>
<dbReference type="InterPro" id="IPR019779">
    <property type="entry name" value="GalP_UDPtransf1_His-AS"/>
</dbReference>
<feature type="binding site" evidence="15">
    <location>
        <position position="184"/>
    </location>
    <ligand>
        <name>Zn(2+)</name>
        <dbReference type="ChEBI" id="CHEBI:29105"/>
    </ligand>
</feature>
<dbReference type="GO" id="GO:0008108">
    <property type="term" value="F:UDP-glucose:hexose-1-phosphate uridylyltransferase activity"/>
    <property type="evidence" value="ECO:0007669"/>
    <property type="project" value="UniProtKB-UniRule"/>
</dbReference>
<evidence type="ECO:0000256" key="11">
    <source>
        <dbReference type="ARBA" id="ARBA00023144"/>
    </source>
</evidence>
<evidence type="ECO:0000313" key="21">
    <source>
        <dbReference type="Proteomes" id="UP000317422"/>
    </source>
</evidence>
<dbReference type="PIRSF" id="PIRSF000808">
    <property type="entry name" value="GalT"/>
    <property type="match status" value="1"/>
</dbReference>
<keyword evidence="6 16" id="KW-0808">Transferase</keyword>
<accession>A0A543N9D3</accession>
<evidence type="ECO:0000256" key="4">
    <source>
        <dbReference type="ARBA" id="ARBA00012384"/>
    </source>
</evidence>
<dbReference type="GO" id="GO:0008270">
    <property type="term" value="F:zinc ion binding"/>
    <property type="evidence" value="ECO:0007669"/>
    <property type="project" value="InterPro"/>
</dbReference>
<keyword evidence="21" id="KW-1185">Reference proteome</keyword>
<feature type="compositionally biased region" description="Basic and acidic residues" evidence="17">
    <location>
        <begin position="9"/>
        <end position="31"/>
    </location>
</feature>
<dbReference type="Proteomes" id="UP000317422">
    <property type="component" value="Unassembled WGS sequence"/>
</dbReference>
<dbReference type="UniPathway" id="UPA00214"/>
<dbReference type="InterPro" id="IPR005849">
    <property type="entry name" value="GalP_Utransf_N"/>
</dbReference>
<dbReference type="InterPro" id="IPR005850">
    <property type="entry name" value="GalP_Utransf_C"/>
</dbReference>
<comment type="pathway">
    <text evidence="2 16">Carbohydrate metabolism; galactose metabolism.</text>
</comment>
<evidence type="ECO:0000256" key="2">
    <source>
        <dbReference type="ARBA" id="ARBA00004947"/>
    </source>
</evidence>
<feature type="domain" description="Galactose-1-phosphate uridyl transferase N-terminal" evidence="18">
    <location>
        <begin position="39"/>
        <end position="195"/>
    </location>
</feature>
<feature type="binding site" evidence="15">
    <location>
        <position position="73"/>
    </location>
    <ligand>
        <name>Zn(2+)</name>
        <dbReference type="ChEBI" id="CHEBI:29105"/>
    </ligand>
</feature>
<feature type="region of interest" description="Disordered" evidence="17">
    <location>
        <begin position="1"/>
        <end position="41"/>
    </location>
</feature>
<dbReference type="PROSITE" id="PS00117">
    <property type="entry name" value="GAL_P_UDP_TRANSF_I"/>
    <property type="match status" value="1"/>
</dbReference>
<sequence length="359" mass="40612">MRKTPARLADGREIIYFDESGSPHRELRDPRPSAPPPTASELRFDPLTEEWVVMAAHRQGRTHLPASDACPLCPSTAERHTEIPASSYDVVTFENRFPALSYGEAPPGGADDLPVPRATGEGRCEVLCFADEHDASFVDLSPDRVRTIVDVWADRTRELSELPGVRQVFCFENRGAEIGVTLHHPHGQIYAYPFLTPRTRRTLDAARRYQERTGNNLFADTLRAEQHAGTRIVRRTEYWTAFVPSAARWPVELQVYPNRRVGDLPELTEEECDDLSVLYLDLLGRMDRLFGQPLPYVAAWHQAPVRSRRDLAYLHLELFSVRRAPDKLKYLAGSEAAMGVFVNDVLPETTAQRLREAAQ</sequence>
<keyword evidence="10" id="KW-0408">Iron</keyword>
<keyword evidence="11 16" id="KW-0299">Galactose metabolism</keyword>
<dbReference type="RefSeq" id="WP_141925468.1">
    <property type="nucleotide sequence ID" value="NZ_VFQC01000002.1"/>
</dbReference>
<evidence type="ECO:0000256" key="10">
    <source>
        <dbReference type="ARBA" id="ARBA00023004"/>
    </source>
</evidence>
<dbReference type="GO" id="GO:0033499">
    <property type="term" value="P:galactose catabolic process via UDP-galactose, Leloir pathway"/>
    <property type="evidence" value="ECO:0007669"/>
    <property type="project" value="TreeGrafter"/>
</dbReference>
<dbReference type="PANTHER" id="PTHR11943:SF1">
    <property type="entry name" value="GALACTOSE-1-PHOSPHATE URIDYLYLTRANSFERASE"/>
    <property type="match status" value="1"/>
</dbReference>
<keyword evidence="8 15" id="KW-0479">Metal-binding</keyword>
<dbReference type="NCBIfam" id="TIGR00209">
    <property type="entry name" value="galT_1"/>
    <property type="match status" value="1"/>
</dbReference>
<evidence type="ECO:0000256" key="3">
    <source>
        <dbReference type="ARBA" id="ARBA00010951"/>
    </source>
</evidence>
<gene>
    <name evidence="20" type="ORF">FHX37_3753</name>
</gene>
<dbReference type="PANTHER" id="PTHR11943">
    <property type="entry name" value="GALACTOSE-1-PHOSPHATE URIDYLYLTRANSFERASE"/>
    <property type="match status" value="1"/>
</dbReference>
<proteinExistence type="inferred from homology"/>
<dbReference type="FunFam" id="3.30.428.10:FF:000010">
    <property type="entry name" value="Galactose-1-phosphate uridylyltransferase"/>
    <property type="match status" value="1"/>
</dbReference>
<evidence type="ECO:0000256" key="8">
    <source>
        <dbReference type="ARBA" id="ARBA00022723"/>
    </source>
</evidence>
<keyword evidence="12 16" id="KW-0119">Carbohydrate metabolism</keyword>
<comment type="cofactor">
    <cofactor evidence="15">
        <name>Zn(2+)</name>
        <dbReference type="ChEBI" id="CHEBI:29105"/>
    </cofactor>
    <text evidence="15">Binds 1 zinc ion per subunit.</text>
</comment>
<dbReference type="EC" id="2.7.7.12" evidence="4 13"/>
<feature type="domain" description="Galactose-1-phosphate uridyl transferase C-terminal" evidence="19">
    <location>
        <begin position="205"/>
        <end position="356"/>
    </location>
</feature>
<feature type="active site" description="Tele-UMP-histidine intermediate" evidence="14">
    <location>
        <position position="186"/>
    </location>
</feature>
<comment type="caution">
    <text evidence="20">The sequence shown here is derived from an EMBL/GenBank/DDBJ whole genome shotgun (WGS) entry which is preliminary data.</text>
</comment>
<comment type="catalytic activity">
    <reaction evidence="1 16">
        <text>alpha-D-galactose 1-phosphate + UDP-alpha-D-glucose = alpha-D-glucose 1-phosphate + UDP-alpha-D-galactose</text>
        <dbReference type="Rhea" id="RHEA:13989"/>
        <dbReference type="ChEBI" id="CHEBI:58336"/>
        <dbReference type="ChEBI" id="CHEBI:58601"/>
        <dbReference type="ChEBI" id="CHEBI:58885"/>
        <dbReference type="ChEBI" id="CHEBI:66914"/>
        <dbReference type="EC" id="2.7.7.12"/>
    </reaction>
</comment>
<feature type="binding site" evidence="15">
    <location>
        <position position="133"/>
    </location>
    <ligand>
        <name>Zn(2+)</name>
        <dbReference type="ChEBI" id="CHEBI:29105"/>
    </ligand>
</feature>
<evidence type="ECO:0000256" key="9">
    <source>
        <dbReference type="ARBA" id="ARBA00022833"/>
    </source>
</evidence>
<evidence type="ECO:0000256" key="6">
    <source>
        <dbReference type="ARBA" id="ARBA00022679"/>
    </source>
</evidence>
<reference evidence="20 21" key="1">
    <citation type="submission" date="2019-06" db="EMBL/GenBank/DDBJ databases">
        <title>Sequencing the genomes of 1000 actinobacteria strains.</title>
        <authorList>
            <person name="Klenk H.-P."/>
        </authorList>
    </citation>
    <scope>NUCLEOTIDE SEQUENCE [LARGE SCALE GENOMIC DNA]</scope>
    <source>
        <strain evidence="20 21">DSM 45015</strain>
    </source>
</reference>
<dbReference type="GO" id="GO:0005737">
    <property type="term" value="C:cytoplasm"/>
    <property type="evidence" value="ECO:0007669"/>
    <property type="project" value="TreeGrafter"/>
</dbReference>
<evidence type="ECO:0000256" key="13">
    <source>
        <dbReference type="NCBIfam" id="TIGR00209"/>
    </source>
</evidence>
<dbReference type="SUPFAM" id="SSF54197">
    <property type="entry name" value="HIT-like"/>
    <property type="match status" value="2"/>
</dbReference>
<organism evidence="20 21">
    <name type="scientific">Haloactinospora alba</name>
    <dbReference type="NCBI Taxonomy" id="405555"/>
    <lineage>
        <taxon>Bacteria</taxon>
        <taxon>Bacillati</taxon>
        <taxon>Actinomycetota</taxon>
        <taxon>Actinomycetes</taxon>
        <taxon>Streptosporangiales</taxon>
        <taxon>Nocardiopsidaceae</taxon>
        <taxon>Haloactinospora</taxon>
    </lineage>
</organism>
<evidence type="ECO:0000259" key="18">
    <source>
        <dbReference type="Pfam" id="PF01087"/>
    </source>
</evidence>
<keyword evidence="7 16" id="KW-0548">Nucleotidyltransferase</keyword>
<name>A0A543N9D3_9ACTN</name>
<dbReference type="EMBL" id="VFQC01000002">
    <property type="protein sequence ID" value="TQN28409.1"/>
    <property type="molecule type" value="Genomic_DNA"/>
</dbReference>
<evidence type="ECO:0000256" key="17">
    <source>
        <dbReference type="SAM" id="MobiDB-lite"/>
    </source>
</evidence>
<dbReference type="InterPro" id="IPR001937">
    <property type="entry name" value="GalP_UDPtransf1"/>
</dbReference>
<dbReference type="Gene3D" id="3.30.428.10">
    <property type="entry name" value="HIT-like"/>
    <property type="match status" value="2"/>
</dbReference>
<evidence type="ECO:0000313" key="20">
    <source>
        <dbReference type="EMBL" id="TQN28409.1"/>
    </source>
</evidence>
<keyword evidence="9 15" id="KW-0862">Zinc</keyword>
<evidence type="ECO:0000256" key="12">
    <source>
        <dbReference type="ARBA" id="ARBA00023277"/>
    </source>
</evidence>
<protein>
    <recommendedName>
        <fullName evidence="5 13">Galactose-1-phosphate uridylyltransferase</fullName>
        <ecNumber evidence="4 13">2.7.7.12</ecNumber>
    </recommendedName>
</protein>
<dbReference type="InterPro" id="IPR036265">
    <property type="entry name" value="HIT-like_sf"/>
</dbReference>
<evidence type="ECO:0000256" key="16">
    <source>
        <dbReference type="RuleBase" id="RU000506"/>
    </source>
</evidence>
<evidence type="ECO:0000256" key="15">
    <source>
        <dbReference type="PIRSR" id="PIRSR000808-3"/>
    </source>
</evidence>
<dbReference type="AlphaFoldDB" id="A0A543N9D3"/>
<evidence type="ECO:0000256" key="5">
    <source>
        <dbReference type="ARBA" id="ARBA00016340"/>
    </source>
</evidence>
<evidence type="ECO:0000256" key="7">
    <source>
        <dbReference type="ARBA" id="ARBA00022695"/>
    </source>
</evidence>